<dbReference type="EMBL" id="AP024443">
    <property type="protein sequence ID" value="BCS17517.1"/>
    <property type="molecule type" value="Genomic_DNA"/>
</dbReference>
<dbReference type="Gene3D" id="2.130.10.10">
    <property type="entry name" value="YVTN repeat-like/Quinoprotein amine dehydrogenase"/>
    <property type="match status" value="2"/>
</dbReference>
<reference evidence="3" key="2">
    <citation type="submission" date="2021-02" db="EMBL/GenBank/DDBJ databases">
        <title>Aspergillus puulaauensis MK2 genome sequence.</title>
        <authorList>
            <person name="Futagami T."/>
            <person name="Mori K."/>
            <person name="Kadooka C."/>
            <person name="Tanaka T."/>
        </authorList>
    </citation>
    <scope>NUCLEOTIDE SEQUENCE</scope>
    <source>
        <strain evidence="3">MK2</strain>
    </source>
</reference>
<feature type="repeat" description="WD" evidence="1">
    <location>
        <begin position="255"/>
        <end position="286"/>
    </location>
</feature>
<protein>
    <recommendedName>
        <fullName evidence="5">WD40 repeat-like protein</fullName>
    </recommendedName>
</protein>
<dbReference type="GeneID" id="64967523"/>
<evidence type="ECO:0000256" key="1">
    <source>
        <dbReference type="PROSITE-ProRule" id="PRU00221"/>
    </source>
</evidence>
<reference evidence="3" key="1">
    <citation type="submission" date="2021-01" db="EMBL/GenBank/DDBJ databases">
        <authorList>
            <consortium name="Aspergillus puulaauensis MK2 genome sequencing consortium"/>
            <person name="Kazuki M."/>
            <person name="Futagami T."/>
        </authorList>
    </citation>
    <scope>NUCLEOTIDE SEQUENCE</scope>
    <source>
        <strain evidence="3">MK2</strain>
    </source>
</reference>
<dbReference type="Proteomes" id="UP000654913">
    <property type="component" value="Chromosome 1"/>
</dbReference>
<evidence type="ECO:0000313" key="4">
    <source>
        <dbReference type="Proteomes" id="UP000654913"/>
    </source>
</evidence>
<keyword evidence="1" id="KW-0853">WD repeat</keyword>
<evidence type="ECO:0008006" key="5">
    <source>
        <dbReference type="Google" id="ProtNLM"/>
    </source>
</evidence>
<dbReference type="InterPro" id="IPR001680">
    <property type="entry name" value="WD40_rpt"/>
</dbReference>
<dbReference type="Pfam" id="PF00400">
    <property type="entry name" value="WD40"/>
    <property type="match status" value="1"/>
</dbReference>
<feature type="compositionally biased region" description="Basic and acidic residues" evidence="2">
    <location>
        <begin position="11"/>
        <end position="33"/>
    </location>
</feature>
<feature type="region of interest" description="Disordered" evidence="2">
    <location>
        <begin position="1"/>
        <end position="33"/>
    </location>
</feature>
<dbReference type="KEGG" id="apuu:APUU_10346S"/>
<dbReference type="PROSITE" id="PS50082">
    <property type="entry name" value="WD_REPEATS_2"/>
    <property type="match status" value="1"/>
</dbReference>
<name>A0A7R8AGM2_9EURO</name>
<dbReference type="InterPro" id="IPR015943">
    <property type="entry name" value="WD40/YVTN_repeat-like_dom_sf"/>
</dbReference>
<dbReference type="InterPro" id="IPR011044">
    <property type="entry name" value="Quino_amine_DH_bsu"/>
</dbReference>
<dbReference type="SUPFAM" id="SSF50969">
    <property type="entry name" value="YVTN repeat-like/Quinoprotein amine dehydrogenase"/>
    <property type="match status" value="1"/>
</dbReference>
<evidence type="ECO:0000256" key="2">
    <source>
        <dbReference type="SAM" id="MobiDB-lite"/>
    </source>
</evidence>
<dbReference type="OrthoDB" id="2911645at2759"/>
<proteinExistence type="predicted"/>
<dbReference type="PANTHER" id="PTHR19879">
    <property type="entry name" value="TRANSCRIPTION INITIATION FACTOR TFIID"/>
    <property type="match status" value="1"/>
</dbReference>
<gene>
    <name evidence="3" type="ORF">APUU_10346S</name>
</gene>
<evidence type="ECO:0000313" key="3">
    <source>
        <dbReference type="EMBL" id="BCS17517.1"/>
    </source>
</evidence>
<organism evidence="3 4">
    <name type="scientific">Aspergillus puulaauensis</name>
    <dbReference type="NCBI Taxonomy" id="1220207"/>
    <lineage>
        <taxon>Eukaryota</taxon>
        <taxon>Fungi</taxon>
        <taxon>Dikarya</taxon>
        <taxon>Ascomycota</taxon>
        <taxon>Pezizomycotina</taxon>
        <taxon>Eurotiomycetes</taxon>
        <taxon>Eurotiomycetidae</taxon>
        <taxon>Eurotiales</taxon>
        <taxon>Aspergillaceae</taxon>
        <taxon>Aspergillus</taxon>
    </lineage>
</organism>
<dbReference type="RefSeq" id="XP_041549711.1">
    <property type="nucleotide sequence ID" value="XM_041699763.1"/>
</dbReference>
<dbReference type="PANTHER" id="PTHR19879:SF9">
    <property type="entry name" value="TRANSCRIPTION INITIATION FACTOR TFIID SUBUNIT 5"/>
    <property type="match status" value="1"/>
</dbReference>
<feature type="compositionally biased region" description="Basic residues" evidence="2">
    <location>
        <begin position="1"/>
        <end position="10"/>
    </location>
</feature>
<keyword evidence="4" id="KW-1185">Reference proteome</keyword>
<dbReference type="AlphaFoldDB" id="A0A7R8AGM2"/>
<accession>A0A7R8AGM2</accession>
<dbReference type="SUPFAM" id="SSF82171">
    <property type="entry name" value="DPP6 N-terminal domain-like"/>
    <property type="match status" value="1"/>
</dbReference>
<sequence length="454" mass="50802">MAKQSKKRKHSQDDTGSKKNHPEIQPKPEWKPNYLHRDDQKLASIQLPSSAMNIALSPDDKFAAVVVGENEQAKLQIYCVKEFQLVETVQVGSDQVFGLSFAPSLPHNNGYMVGVSKTCEGAMLWYFDHRGRLRDPADVSQAVDRNGLYERLGQDISSILTEYHNAKETDKTREFPDGVTNTLRTVFDLGQKEHKMPYPLGGDRVVFSPDGTFLITAVMYDPLSTSNGAPLVLWDLRTREIRHNIPCVSNKIWWIAISPDSRLIAFGESDDSVQIWDSQTGRFNDPPNLRGMLIRHGVFSPGSSHIALINHPDDSKASVHVHSLTGGKRVSSLRHVARCSEPISWNHDGTLLAILREKGGISLWDPSANQRPTRMDWSVPNYNPAYPDSIQFIDQGRKLMLVSASGTTDVYDMLSLTLYRFPGETGTIRNALCARDGSFLAVTEGRVLTFWGLR</sequence>